<dbReference type="GO" id="GO:0006508">
    <property type="term" value="P:proteolysis"/>
    <property type="evidence" value="ECO:0007669"/>
    <property type="project" value="InterPro"/>
</dbReference>
<gene>
    <name evidence="3" type="ORF">EV420DRAFT_1282625</name>
</gene>
<dbReference type="Gene3D" id="3.40.50.1460">
    <property type="match status" value="1"/>
</dbReference>
<dbReference type="GeneID" id="85351850"/>
<dbReference type="GO" id="GO:0005737">
    <property type="term" value="C:cytoplasm"/>
    <property type="evidence" value="ECO:0007669"/>
    <property type="project" value="TreeGrafter"/>
</dbReference>
<sequence>RIWAVIIGIDAYPGNPLHGCVTDALTMETYLIKNLGVPRRQIQRLISSKYPSSRGSSIGVTNYYSHPTRANIIDTLLGLSTNSNINKGDGIIIFFAGRGSSYYPREHSTTIFGDNSELSPLMSTSVEKWHQCGCPIEALCPIDRNTIGDNGVRIPDISDREMVNILRIIYLSTGAYITLILDCGPRGYRNSGPEHRVGR</sequence>
<dbReference type="PANTHER" id="PTHR48104:SF30">
    <property type="entry name" value="METACASPASE-1"/>
    <property type="match status" value="1"/>
</dbReference>
<comment type="caution">
    <text evidence="3">The sequence shown here is derived from an EMBL/GenBank/DDBJ whole genome shotgun (WGS) entry which is preliminary data.</text>
</comment>
<comment type="similarity">
    <text evidence="1">Belongs to the peptidase C14B family.</text>
</comment>
<keyword evidence="4" id="KW-1185">Reference proteome</keyword>
<evidence type="ECO:0000256" key="1">
    <source>
        <dbReference type="ARBA" id="ARBA00009005"/>
    </source>
</evidence>
<dbReference type="EMBL" id="JAUEPS010000192">
    <property type="protein sequence ID" value="KAK0434278.1"/>
    <property type="molecule type" value="Genomic_DNA"/>
</dbReference>
<dbReference type="InterPro" id="IPR011600">
    <property type="entry name" value="Pept_C14_caspase"/>
</dbReference>
<reference evidence="3" key="1">
    <citation type="submission" date="2023-06" db="EMBL/GenBank/DDBJ databases">
        <authorList>
            <consortium name="Lawrence Berkeley National Laboratory"/>
            <person name="Ahrendt S."/>
            <person name="Sahu N."/>
            <person name="Indic B."/>
            <person name="Wong-Bajracharya J."/>
            <person name="Merenyi Z."/>
            <person name="Ke H.-M."/>
            <person name="Monk M."/>
            <person name="Kocsube S."/>
            <person name="Drula E."/>
            <person name="Lipzen A."/>
            <person name="Balint B."/>
            <person name="Henrissat B."/>
            <person name="Andreopoulos B."/>
            <person name="Martin F.M."/>
            <person name="Harder C.B."/>
            <person name="Rigling D."/>
            <person name="Ford K.L."/>
            <person name="Foster G.D."/>
            <person name="Pangilinan J."/>
            <person name="Papanicolaou A."/>
            <person name="Barry K."/>
            <person name="LaButti K."/>
            <person name="Viragh M."/>
            <person name="Koriabine M."/>
            <person name="Yan M."/>
            <person name="Riley R."/>
            <person name="Champramary S."/>
            <person name="Plett K.L."/>
            <person name="Tsai I.J."/>
            <person name="Slot J."/>
            <person name="Sipos G."/>
            <person name="Plett J."/>
            <person name="Nagy L.G."/>
            <person name="Grigoriev I.V."/>
        </authorList>
    </citation>
    <scope>NUCLEOTIDE SEQUENCE</scope>
    <source>
        <strain evidence="3">CCBAS 213</strain>
    </source>
</reference>
<proteinExistence type="inferred from homology"/>
<accession>A0AA39J4P1</accession>
<name>A0AA39J4P1_ARMTA</name>
<dbReference type="Proteomes" id="UP001175211">
    <property type="component" value="Unassembled WGS sequence"/>
</dbReference>
<dbReference type="Pfam" id="PF00656">
    <property type="entry name" value="Peptidase_C14"/>
    <property type="match status" value="1"/>
</dbReference>
<dbReference type="RefSeq" id="XP_060321706.1">
    <property type="nucleotide sequence ID" value="XM_060468302.1"/>
</dbReference>
<evidence type="ECO:0000313" key="3">
    <source>
        <dbReference type="EMBL" id="KAK0434278.1"/>
    </source>
</evidence>
<dbReference type="InterPro" id="IPR050452">
    <property type="entry name" value="Metacaspase"/>
</dbReference>
<protein>
    <recommendedName>
        <fullName evidence="2">Peptidase C14 caspase domain-containing protein</fullName>
    </recommendedName>
</protein>
<dbReference type="AlphaFoldDB" id="A0AA39J4P1"/>
<feature type="non-terminal residue" evidence="3">
    <location>
        <position position="1"/>
    </location>
</feature>
<feature type="domain" description="Peptidase C14 caspase" evidence="2">
    <location>
        <begin position="3"/>
        <end position="121"/>
    </location>
</feature>
<evidence type="ECO:0000313" key="4">
    <source>
        <dbReference type="Proteomes" id="UP001175211"/>
    </source>
</evidence>
<evidence type="ECO:0000259" key="2">
    <source>
        <dbReference type="Pfam" id="PF00656"/>
    </source>
</evidence>
<organism evidence="3 4">
    <name type="scientific">Armillaria tabescens</name>
    <name type="common">Ringless honey mushroom</name>
    <name type="synonym">Agaricus tabescens</name>
    <dbReference type="NCBI Taxonomy" id="1929756"/>
    <lineage>
        <taxon>Eukaryota</taxon>
        <taxon>Fungi</taxon>
        <taxon>Dikarya</taxon>
        <taxon>Basidiomycota</taxon>
        <taxon>Agaricomycotina</taxon>
        <taxon>Agaricomycetes</taxon>
        <taxon>Agaricomycetidae</taxon>
        <taxon>Agaricales</taxon>
        <taxon>Marasmiineae</taxon>
        <taxon>Physalacriaceae</taxon>
        <taxon>Desarmillaria</taxon>
    </lineage>
</organism>
<dbReference type="GO" id="GO:0004197">
    <property type="term" value="F:cysteine-type endopeptidase activity"/>
    <property type="evidence" value="ECO:0007669"/>
    <property type="project" value="InterPro"/>
</dbReference>
<dbReference type="PANTHER" id="PTHR48104">
    <property type="entry name" value="METACASPASE-4"/>
    <property type="match status" value="1"/>
</dbReference>